<evidence type="ECO:0000313" key="7">
    <source>
        <dbReference type="EMBL" id="STX81688.1"/>
    </source>
</evidence>
<proteinExistence type="inferred from homology"/>
<dbReference type="Gene3D" id="1.10.150.20">
    <property type="entry name" value="5' to 3' exonuclease, C-terminal subdomain"/>
    <property type="match status" value="1"/>
</dbReference>
<evidence type="ECO:0000256" key="5">
    <source>
        <dbReference type="ARBA" id="ARBA00023236"/>
    </source>
</evidence>
<evidence type="ECO:0000256" key="1">
    <source>
        <dbReference type="ARBA" id="ARBA00010945"/>
    </source>
</evidence>
<name>A0A378K9R3_9GAMM</name>
<keyword evidence="5" id="KW-0742">SOS response</keyword>
<dbReference type="Gene3D" id="3.40.1170.60">
    <property type="match status" value="1"/>
</dbReference>
<dbReference type="PANTHER" id="PTHR11076">
    <property type="entry name" value="DNA REPAIR POLYMERASE UMUC / TRANSFERASE FAMILY MEMBER"/>
    <property type="match status" value="1"/>
</dbReference>
<dbReference type="RefSeq" id="WP_115333042.1">
    <property type="nucleotide sequence ID" value="NZ_CAAAHP010000014.1"/>
</dbReference>
<dbReference type="Pfam" id="PF00817">
    <property type="entry name" value="IMS"/>
    <property type="match status" value="1"/>
</dbReference>
<dbReference type="GO" id="GO:0003684">
    <property type="term" value="F:damaged DNA binding"/>
    <property type="evidence" value="ECO:0007669"/>
    <property type="project" value="InterPro"/>
</dbReference>
<dbReference type="AlphaFoldDB" id="A0A378K9R3"/>
<comment type="similarity">
    <text evidence="1">Belongs to the DNA polymerase type-Y family.</text>
</comment>
<gene>
    <name evidence="7" type="primary">umuC_4</name>
    <name evidence="7" type="ORF">NCTC13316_03563</name>
</gene>
<organism evidence="7 8">
    <name type="scientific">Legionella busanensis</name>
    <dbReference type="NCBI Taxonomy" id="190655"/>
    <lineage>
        <taxon>Bacteria</taxon>
        <taxon>Pseudomonadati</taxon>
        <taxon>Pseudomonadota</taxon>
        <taxon>Gammaproteobacteria</taxon>
        <taxon>Legionellales</taxon>
        <taxon>Legionellaceae</taxon>
        <taxon>Legionella</taxon>
    </lineage>
</organism>
<dbReference type="InterPro" id="IPR017961">
    <property type="entry name" value="DNA_pol_Y-fam_little_finger"/>
</dbReference>
<dbReference type="Pfam" id="PF13438">
    <property type="entry name" value="DUF4113"/>
    <property type="match status" value="1"/>
</dbReference>
<evidence type="ECO:0000256" key="4">
    <source>
        <dbReference type="ARBA" id="ARBA00023204"/>
    </source>
</evidence>
<dbReference type="InterPro" id="IPR043128">
    <property type="entry name" value="Rev_trsase/Diguanyl_cyclase"/>
</dbReference>
<dbReference type="InterPro" id="IPR050116">
    <property type="entry name" value="DNA_polymerase-Y"/>
</dbReference>
<dbReference type="GO" id="GO:0042276">
    <property type="term" value="P:error-prone translesion synthesis"/>
    <property type="evidence" value="ECO:0007669"/>
    <property type="project" value="TreeGrafter"/>
</dbReference>
<dbReference type="OrthoDB" id="9808813at2"/>
<dbReference type="InterPro" id="IPR025188">
    <property type="entry name" value="DUF4113"/>
</dbReference>
<dbReference type="GO" id="GO:0006281">
    <property type="term" value="P:DNA repair"/>
    <property type="evidence" value="ECO:0007669"/>
    <property type="project" value="UniProtKB-KW"/>
</dbReference>
<accession>A0A378K9R3</accession>
<reference evidence="7 8" key="1">
    <citation type="submission" date="2018-06" db="EMBL/GenBank/DDBJ databases">
        <authorList>
            <consortium name="Pathogen Informatics"/>
            <person name="Doyle S."/>
        </authorList>
    </citation>
    <scope>NUCLEOTIDE SEQUENCE [LARGE SCALE GENOMIC DNA]</scope>
    <source>
        <strain evidence="7 8">NCTC13316</strain>
    </source>
</reference>
<dbReference type="GO" id="GO:0005829">
    <property type="term" value="C:cytosol"/>
    <property type="evidence" value="ECO:0007669"/>
    <property type="project" value="TreeGrafter"/>
</dbReference>
<dbReference type="Gene3D" id="3.30.70.270">
    <property type="match status" value="1"/>
</dbReference>
<keyword evidence="8" id="KW-1185">Reference proteome</keyword>
<evidence type="ECO:0000256" key="3">
    <source>
        <dbReference type="ARBA" id="ARBA00023199"/>
    </source>
</evidence>
<keyword evidence="2" id="KW-0227">DNA damage</keyword>
<sequence>MFALIDCNNFYASCERLFRPDLRTKPVVILSNNDGCVVARSNEAKTLGIKMGAPYFKVKELCDLYDVTIFSSNYTLYGDLSARVMRVIEEAWDEVEVYSIDEAFLDLSTLTKKDINTFCLTLQQKILQYTGIPTSIGIGHTKTLAKVANFVAKKKLNMPVFNISGFETEWLEKIEVGDIWGIGRQGKRKLKGFGILTAYQLASQNPHWIKANFNIVLQRTVMELQGISCLSLEAIEPKKSLVASCSFGLPQTNLIAIEEAISHHCATAWGKLRKQELVAHYMSVFLYTNRFDESLKPYSKAISFRLVNPTDDIRQITSFAKQALKRLYKEGIPYKKSGIMLAELAPKSHMQMDLFHKPSDTMIAKSEKIMTLIESINKKYGTRTIRLAAEGFQKKWSMKREMKSPCYTTSWAELPWAQVK</sequence>
<dbReference type="GO" id="GO:0003887">
    <property type="term" value="F:DNA-directed DNA polymerase activity"/>
    <property type="evidence" value="ECO:0007669"/>
    <property type="project" value="TreeGrafter"/>
</dbReference>
<keyword evidence="3" id="KW-0741">SOS mutagenesis</keyword>
<dbReference type="Pfam" id="PF11799">
    <property type="entry name" value="IMS_C"/>
    <property type="match status" value="1"/>
</dbReference>
<feature type="domain" description="UmuC" evidence="6">
    <location>
        <begin position="2"/>
        <end position="183"/>
    </location>
</feature>
<dbReference type="PROSITE" id="PS50173">
    <property type="entry name" value="UMUC"/>
    <property type="match status" value="1"/>
</dbReference>
<dbReference type="SUPFAM" id="SSF56672">
    <property type="entry name" value="DNA/RNA polymerases"/>
    <property type="match status" value="1"/>
</dbReference>
<evidence type="ECO:0000259" key="6">
    <source>
        <dbReference type="PROSITE" id="PS50173"/>
    </source>
</evidence>
<dbReference type="CDD" id="cd01700">
    <property type="entry name" value="PolY_Pol_V_umuC"/>
    <property type="match status" value="1"/>
</dbReference>
<dbReference type="PANTHER" id="PTHR11076:SF34">
    <property type="entry name" value="PROTEIN UMUC"/>
    <property type="match status" value="1"/>
</dbReference>
<protein>
    <submittedName>
        <fullName evidence="7">UmuC</fullName>
    </submittedName>
</protein>
<keyword evidence="4" id="KW-0234">DNA repair</keyword>
<dbReference type="Proteomes" id="UP000254794">
    <property type="component" value="Unassembled WGS sequence"/>
</dbReference>
<evidence type="ECO:0000256" key="2">
    <source>
        <dbReference type="ARBA" id="ARBA00022763"/>
    </source>
</evidence>
<dbReference type="InterPro" id="IPR001126">
    <property type="entry name" value="UmuC"/>
</dbReference>
<evidence type="ECO:0000313" key="8">
    <source>
        <dbReference type="Proteomes" id="UP000254794"/>
    </source>
</evidence>
<dbReference type="InterPro" id="IPR043502">
    <property type="entry name" value="DNA/RNA_pol_sf"/>
</dbReference>
<dbReference type="GO" id="GO:0009432">
    <property type="term" value="P:SOS response"/>
    <property type="evidence" value="ECO:0007669"/>
    <property type="project" value="UniProtKB-KW"/>
</dbReference>
<dbReference type="EMBL" id="UGOD01000008">
    <property type="protein sequence ID" value="STX81688.1"/>
    <property type="molecule type" value="Genomic_DNA"/>
</dbReference>